<feature type="compositionally biased region" description="Polar residues" evidence="6">
    <location>
        <begin position="898"/>
        <end position="911"/>
    </location>
</feature>
<evidence type="ECO:0000256" key="6">
    <source>
        <dbReference type="SAM" id="MobiDB-lite"/>
    </source>
</evidence>
<dbReference type="InterPro" id="IPR036322">
    <property type="entry name" value="WD40_repeat_dom_sf"/>
</dbReference>
<evidence type="ECO:0000256" key="4">
    <source>
        <dbReference type="ARBA" id="ARBA00022574"/>
    </source>
</evidence>
<dbReference type="PANTHER" id="PTHR15598">
    <property type="entry name" value="ENHANCER OF MRNA-DECAPPING PROTEIN 4"/>
    <property type="match status" value="1"/>
</dbReference>
<evidence type="ECO:0000256" key="2">
    <source>
        <dbReference type="ARBA" id="ARBA00009639"/>
    </source>
</evidence>
<evidence type="ECO:0000313" key="10">
    <source>
        <dbReference type="Proteomes" id="UP000490939"/>
    </source>
</evidence>
<feature type="compositionally biased region" description="Polar residues" evidence="6">
    <location>
        <begin position="737"/>
        <end position="746"/>
    </location>
</feature>
<organism evidence="9 10">
    <name type="scientific">Venturia inaequalis</name>
    <name type="common">Apple scab fungus</name>
    <dbReference type="NCBI Taxonomy" id="5025"/>
    <lineage>
        <taxon>Eukaryota</taxon>
        <taxon>Fungi</taxon>
        <taxon>Dikarya</taxon>
        <taxon>Ascomycota</taxon>
        <taxon>Pezizomycotina</taxon>
        <taxon>Dothideomycetes</taxon>
        <taxon>Pleosporomycetidae</taxon>
        <taxon>Venturiales</taxon>
        <taxon>Venturiaceae</taxon>
        <taxon>Venturia</taxon>
    </lineage>
</organism>
<evidence type="ECO:0000256" key="1">
    <source>
        <dbReference type="ARBA" id="ARBA00004201"/>
    </source>
</evidence>
<feature type="compositionally biased region" description="Basic and acidic residues" evidence="6">
    <location>
        <begin position="912"/>
        <end position="928"/>
    </location>
</feature>
<evidence type="ECO:0000256" key="3">
    <source>
        <dbReference type="ARBA" id="ARBA00022490"/>
    </source>
</evidence>
<gene>
    <name evidence="9" type="ORF">EG327_006057</name>
</gene>
<feature type="compositionally biased region" description="Low complexity" evidence="6">
    <location>
        <begin position="1597"/>
        <end position="1606"/>
    </location>
</feature>
<feature type="region of interest" description="Disordered" evidence="6">
    <location>
        <begin position="851"/>
        <end position="880"/>
    </location>
</feature>
<dbReference type="Gene3D" id="2.130.10.10">
    <property type="entry name" value="YVTN repeat-like/Quinoprotein amine dehydrogenase"/>
    <property type="match status" value="1"/>
</dbReference>
<dbReference type="InterPro" id="IPR005201">
    <property type="entry name" value="TIM_ENGase"/>
</dbReference>
<evidence type="ECO:0000313" key="9">
    <source>
        <dbReference type="EMBL" id="KAE9981869.1"/>
    </source>
</evidence>
<feature type="region of interest" description="Disordered" evidence="6">
    <location>
        <begin position="724"/>
        <end position="748"/>
    </location>
</feature>
<feature type="region of interest" description="Disordered" evidence="6">
    <location>
        <begin position="769"/>
        <end position="799"/>
    </location>
</feature>
<keyword evidence="10" id="KW-1185">Reference proteome</keyword>
<name>A0A8H3V3N2_VENIN</name>
<dbReference type="SUPFAM" id="SSF50978">
    <property type="entry name" value="WD40 repeat-like"/>
    <property type="match status" value="1"/>
</dbReference>
<feature type="region of interest" description="Disordered" evidence="6">
    <location>
        <begin position="897"/>
        <end position="960"/>
    </location>
</feature>
<dbReference type="Pfam" id="PF03644">
    <property type="entry name" value="Glyco_hydro_85"/>
    <property type="match status" value="1"/>
</dbReference>
<protein>
    <recommendedName>
        <fullName evidence="11">Mannosyl-glycoprotein endo-beta-N-acetylglucosaminidase</fullName>
    </recommendedName>
</protein>
<keyword evidence="5" id="KW-0677">Repeat</keyword>
<feature type="region of interest" description="Disordered" evidence="6">
    <location>
        <begin position="1194"/>
        <end position="1213"/>
    </location>
</feature>
<dbReference type="InterPro" id="IPR015943">
    <property type="entry name" value="WD40/YVTN_repeat-like_dom_sf"/>
</dbReference>
<feature type="compositionally biased region" description="Polar residues" evidence="6">
    <location>
        <begin position="1894"/>
        <end position="1906"/>
    </location>
</feature>
<accession>A0A8H3V3N2</accession>
<feature type="compositionally biased region" description="Polar residues" evidence="6">
    <location>
        <begin position="950"/>
        <end position="960"/>
    </location>
</feature>
<dbReference type="GO" id="GO:0000932">
    <property type="term" value="C:P-body"/>
    <property type="evidence" value="ECO:0007669"/>
    <property type="project" value="UniProtKB-SubCell"/>
</dbReference>
<dbReference type="Gene3D" id="3.20.20.80">
    <property type="entry name" value="Glycosidases"/>
    <property type="match status" value="1"/>
</dbReference>
<sequence length="2054" mass="225588">MTEIVKSLLRPLRDFILPRSPPQAAQTSKEREIEQNVARTRGFTYLRSMDEVENWSEKEEEGIQRASLPLVRRPKTTSFGGGKEGEVAKTMVIHDFGNAYHEYESSCRIVEVDDPPFSLDSGQLRYCDFFVYFAHYLVSCPPPSWINWCHSNGVKCLGTFIVEPQMGKQEMGSIFERDREGRFVVAQVLGRMARWVGFEGWIVNIEGVFEEEDWSVELMVGFLEELRGEGVVVWYDALTTANKISHQNALTPLNIPFVLASTAFLTNYAWDPSLISSSLSLARQHNLNPQNMYFGIDIWAQNRPHSFLHPRLTWPLFTGGGTNTGFAVKKCAEMGVSAGLFAPGWCWEHFSSTTDRRKVEESLWRGVELEGSVVCECKPGFWGGDVHRTKEYFGNGVTRWTEEGMVGSEHGFWTGFEKAIEVVSDGSGGKRVVSRLGAQGIMPVPTEDGDKGMRWVVDDDRPGILSIVAAEPLHGETGRRYLKLYNLGVGVEEDTRLMVRYRRPGASLPLSIAFLIKTHSSSGETEEVIPLPVANFNDIPFSYKLRPTSGRDAAITEVGIALTGPLRSHQEEILQLSSLSIGSSSSFPSTSLIQVTNIQLKIQGRDEWKHGRLTWSVSRVLERPSKMEDWSRITGPAAYFEIGIDGVIIGRAYGLEFVLPDVIVERWRSDGVVAELCGVLFGGARLRKSPNTSAMNTPQPESGNQTRATDLLSLLKFRPGAQAAPSYAPSLQRRESQNSATTSTDATVGAANRTVSAADLVAGFTRKPSGLGAAHSPSALAPASSRPETRGEASNSSANPQDFLLKLLNQGAPKNENLSFKHADQPVQSVEQAPGASIEELAQELRNAALASPGRGRQESPMHVFGDTSAPITTFDAPPAAPAPKAKFTYVNPFEQLAASSPRNRTPNNENKPGREKPQTEVLKHARDNSTGTGPAAKTRKVSADPPSSFPSTHTETVSEAVSGLGEVTGKQVEEALAQITSQANGNSEPKMSQVDQSVQEAAAEIKEELKDEATRSQMEAGMSAPMAKAFEETIAAAAEADDDWEEAAEKDVRVFQFPMQPFVSIEIKKLDEPPMIVPADALSDIAKMKKDFDQIDRNLITASQQFMVYPLKNGGLRVIRQEDGTHKQIFSTVKERIFNVALSVSKKIAAVKETETVLATGVFGTIFWAPLANFAQDEMFGQTEQERGFLFPPVPTHDENTSGGQLKTRVKPSSRNPEFFAYGRGKSIYLISPSIARTSRYCDPETRRCDSEKYLGENPLKISTGKAGKDFIFSADDTAILSLDKVGRLKFWDIRDLVARKTEEVKTPLMTLITCQPTEKSWPTSVMLLDKEKPMNRGIALRYVIVGMKQNHTLQIWDLTLGKPVQEINFPHDQESDGICSLAYHAKSGILVVGHPTRNSIYFMNISAPQYNLPPMAQAKFINMLATKDTSLPNPQSTIICSGIREFSLRSTTRLRSLDMLADPGEQFGEDAPLFVLYIMHSKGISEMRVTRPLLGWSESGKYINQVKAQDVGAISVSQIKELPEPVPGEAASVVSETPPVSAVATPSRTSAKESVKKVDSTPARPSKSQPVEAPKAEQTTNGESKKKKKEKKLSESASQAASAAPSPFIQPIEVLSRAPQAESAAVPSPAPKAVPVARTPESGVAPTWATASSVQAAATTTSTESTIDISGIETIIRGEFESLAQNLSEDRIRQEAAAADRQEGVLKVVSRTLHDNVEDSLSKVVADGLNKITLSPMKEVIANSVDRNLSTAINQTLKTSVPRELEKALPGAVSKVLQDQNVLRSVADVVTRNVVNQVEQQFSAAMRDTIGPSMAKIATDAANKMSAEVQSRLNQQVQQAALHREEDNSKIMELMKVIGGLQQTIQLMAEEQVKFQQQTTSVIGQLRARAESGSTGSVPQTPASHQRRKSPEELERDEINALAKHDLMNATIRWMHSPRKIELFDEIFVHINPSYLEEMSALIILSVSAAVTDSLDTNILQRLAWLEVGLHIIDPTTPEITDVYPKVLEVMQTRLQQAYMTIAERNHVDPILRNVATLNARVQEMKNALVGR</sequence>
<feature type="compositionally biased region" description="Polar residues" evidence="6">
    <location>
        <begin position="1202"/>
        <end position="1213"/>
    </location>
</feature>
<reference evidence="9 10" key="1">
    <citation type="submission" date="2019-07" db="EMBL/GenBank/DDBJ databases">
        <title>Venturia inaequalis Genome Resource.</title>
        <authorList>
            <person name="Lichtner F.J."/>
        </authorList>
    </citation>
    <scope>NUCLEOTIDE SEQUENCE [LARGE SCALE GENOMIC DNA]</scope>
    <source>
        <strain evidence="9 10">DMI_063113</strain>
    </source>
</reference>
<feature type="compositionally biased region" description="Basic and acidic residues" evidence="6">
    <location>
        <begin position="1552"/>
        <end position="1561"/>
    </location>
</feature>
<dbReference type="Proteomes" id="UP000490939">
    <property type="component" value="Unassembled WGS sequence"/>
</dbReference>
<dbReference type="GO" id="GO:0033925">
    <property type="term" value="F:mannosyl-glycoprotein endo-beta-N-acetylglucosaminidase activity"/>
    <property type="evidence" value="ECO:0007669"/>
    <property type="project" value="InterPro"/>
</dbReference>
<dbReference type="PANTHER" id="PTHR15598:SF5">
    <property type="entry name" value="ENHANCER OF MRNA-DECAPPING PROTEIN 4"/>
    <property type="match status" value="1"/>
</dbReference>
<keyword evidence="3" id="KW-0963">Cytoplasm</keyword>
<comment type="caution">
    <text evidence="9">The sequence shown here is derived from an EMBL/GenBank/DDBJ whole genome shotgun (WGS) entry which is preliminary data.</text>
</comment>
<dbReference type="EMBL" id="WNWR01000352">
    <property type="protein sequence ID" value="KAE9981869.1"/>
    <property type="molecule type" value="Genomic_DNA"/>
</dbReference>
<dbReference type="InterPro" id="IPR045152">
    <property type="entry name" value="EDC4-like"/>
</dbReference>
<keyword evidence="4" id="KW-0853">WD repeat</keyword>
<dbReference type="InterPro" id="IPR055393">
    <property type="entry name" value="Beta-prop_EDC4L"/>
</dbReference>
<evidence type="ECO:0000259" key="8">
    <source>
        <dbReference type="Pfam" id="PF24106"/>
    </source>
</evidence>
<feature type="region of interest" description="Disordered" evidence="6">
    <location>
        <begin position="1889"/>
        <end position="1917"/>
    </location>
</feature>
<comment type="subcellular location">
    <subcellularLocation>
        <location evidence="1">Cytoplasm</location>
        <location evidence="1">P-body</location>
    </subcellularLocation>
</comment>
<feature type="region of interest" description="Disordered" evidence="6">
    <location>
        <begin position="1531"/>
        <end position="1607"/>
    </location>
</feature>
<evidence type="ECO:0008006" key="11">
    <source>
        <dbReference type="Google" id="ProtNLM"/>
    </source>
</evidence>
<feature type="domain" description="EDC4-like protein pdc1 beta-propeller" evidence="8">
    <location>
        <begin position="1082"/>
        <end position="1405"/>
    </location>
</feature>
<feature type="compositionally biased region" description="Low complexity" evidence="6">
    <location>
        <begin position="769"/>
        <end position="785"/>
    </location>
</feature>
<evidence type="ECO:0000259" key="7">
    <source>
        <dbReference type="Pfam" id="PF03644"/>
    </source>
</evidence>
<proteinExistence type="inferred from homology"/>
<feature type="domain" description="Cytosolic endo-beta-N-acetylglucosaminidase TIM barrel" evidence="7">
    <location>
        <begin position="124"/>
        <end position="418"/>
    </location>
</feature>
<dbReference type="GO" id="GO:0031087">
    <property type="term" value="P:deadenylation-independent decapping of nuclear-transcribed mRNA"/>
    <property type="evidence" value="ECO:0007669"/>
    <property type="project" value="InterPro"/>
</dbReference>
<dbReference type="Pfam" id="PF24106">
    <property type="entry name" value="Beta-prop_EDC4L"/>
    <property type="match status" value="1"/>
</dbReference>
<comment type="similarity">
    <text evidence="2">Belongs to the WD repeat EDC4 family.</text>
</comment>
<evidence type="ECO:0000256" key="5">
    <source>
        <dbReference type="ARBA" id="ARBA00022737"/>
    </source>
</evidence>